<keyword evidence="8" id="KW-0057">Aromatic amino acid biosynthesis</keyword>
<evidence type="ECO:0000313" key="14">
    <source>
        <dbReference type="EMBL" id="TFJ86064.1"/>
    </source>
</evidence>
<keyword evidence="10" id="KW-0456">Lyase</keyword>
<comment type="pathway">
    <text evidence="4">Amino-acid biosynthesis; L-tryptophan biosynthesis; L-tryptophan from chorismate: step 4/5.</text>
</comment>
<dbReference type="InterPro" id="IPR001240">
    <property type="entry name" value="PRAI_dom"/>
</dbReference>
<keyword evidence="9" id="KW-0413">Isomerase</keyword>
<proteinExistence type="inferred from homology"/>
<dbReference type="AlphaFoldDB" id="A0A4D9D4Y0"/>
<sequence length="629" mass="67242">MRFAQNSNSALLDLVRAQLFLLVVAVGQCFLIPASCHRINNFALSMSSATFTVSNGQDAVNCGHLYGHGNPEHTPSILQTITAQRYLDVGLAQAQTSAADLEARIAEFDKAHGPPLNLLERIRAEEKPIALAAEFKRASPSKGDIALDLVAAEQGIKYTKAGASILSVLTEPKWFKGSLQDMEDVRLATEQGLQSLRPAVLRKDFVVADYQILEARAHGADTVLLIVAILEVDRLVRLIRTSRAWGMEPLVEVNNLREMEIALDAGAKVVGVNNRNLHTFQLDLGTTERVMEVARKRGLSWDRQSGDIALAALSGISVRADVARYEEAGVSVVLVGETLMRASDPSLAVRELLGLERDAQGVATLVKVCGITRVEDALWAARAGANLIGTIFCPSKRQVTASESAAVVQAVRGFGERSERVLEYSETVQDKAGPVAPLSPAWFAHWRGVLQRVTRRTPLVVGVFQNNTVEEVAAAVEASGVDLVQLHGDEGVGFAAALSRLTGVPCLKVLHVPHNGGELGHVLAGLEQAPEEQEEGGATGGPIALLLDTSVGNQKGGSGAKFDWSLAARAQALGYPVIVAGGLLPENVEEALRVADPFGVDVSSGVEDSPGQKEARKVTDFVDRVRAFK</sequence>
<evidence type="ECO:0000256" key="7">
    <source>
        <dbReference type="ARBA" id="ARBA00022822"/>
    </source>
</evidence>
<gene>
    <name evidence="14" type="ORF">NSK_002884</name>
</gene>
<dbReference type="EMBL" id="SDOX01000010">
    <property type="protein sequence ID" value="TFJ86064.1"/>
    <property type="molecule type" value="Genomic_DNA"/>
</dbReference>
<dbReference type="CDD" id="cd00405">
    <property type="entry name" value="PRAI"/>
    <property type="match status" value="1"/>
</dbReference>
<dbReference type="Pfam" id="PF00218">
    <property type="entry name" value="IGPS"/>
    <property type="match status" value="1"/>
</dbReference>
<dbReference type="InterPro" id="IPR045186">
    <property type="entry name" value="Indole-3-glycerol_P_synth"/>
</dbReference>
<evidence type="ECO:0000256" key="6">
    <source>
        <dbReference type="ARBA" id="ARBA00022793"/>
    </source>
</evidence>
<comment type="caution">
    <text evidence="14">The sequence shown here is derived from an EMBL/GenBank/DDBJ whole genome shotgun (WGS) entry which is preliminary data.</text>
</comment>
<dbReference type="Gene3D" id="3.20.20.70">
    <property type="entry name" value="Aldolase class I"/>
    <property type="match status" value="2"/>
</dbReference>
<dbReference type="GO" id="GO:0004640">
    <property type="term" value="F:phosphoribosylanthranilate isomerase activity"/>
    <property type="evidence" value="ECO:0007669"/>
    <property type="project" value="UniProtKB-EC"/>
</dbReference>
<evidence type="ECO:0000256" key="10">
    <source>
        <dbReference type="ARBA" id="ARBA00023239"/>
    </source>
</evidence>
<comment type="catalytic activity">
    <reaction evidence="2">
        <text>1-(2-carboxyphenylamino)-1-deoxy-D-ribulose 5-phosphate + H(+) = (1S,2R)-1-C-(indol-3-yl)glycerol 3-phosphate + CO2 + H2O</text>
        <dbReference type="Rhea" id="RHEA:23476"/>
        <dbReference type="ChEBI" id="CHEBI:15377"/>
        <dbReference type="ChEBI" id="CHEBI:15378"/>
        <dbReference type="ChEBI" id="CHEBI:16526"/>
        <dbReference type="ChEBI" id="CHEBI:58613"/>
        <dbReference type="ChEBI" id="CHEBI:58866"/>
        <dbReference type="EC" id="4.1.1.48"/>
    </reaction>
</comment>
<feature type="domain" description="Indole-3-glycerol phosphate synthase" evidence="12">
    <location>
        <begin position="78"/>
        <end position="352"/>
    </location>
</feature>
<dbReference type="OrthoDB" id="524799at2759"/>
<comment type="catalytic activity">
    <reaction evidence="1">
        <text>N-(5-phospho-beta-D-ribosyl)anthranilate = 1-(2-carboxyphenylamino)-1-deoxy-D-ribulose 5-phosphate</text>
        <dbReference type="Rhea" id="RHEA:21540"/>
        <dbReference type="ChEBI" id="CHEBI:18277"/>
        <dbReference type="ChEBI" id="CHEBI:58613"/>
        <dbReference type="EC" id="5.3.1.24"/>
    </reaction>
</comment>
<dbReference type="UniPathway" id="UPA00035">
    <property type="reaction ID" value="UER00042"/>
</dbReference>
<evidence type="ECO:0000256" key="3">
    <source>
        <dbReference type="ARBA" id="ARBA00004664"/>
    </source>
</evidence>
<evidence type="ECO:0000256" key="11">
    <source>
        <dbReference type="ARBA" id="ARBA00023268"/>
    </source>
</evidence>
<evidence type="ECO:0000313" key="15">
    <source>
        <dbReference type="Proteomes" id="UP000355283"/>
    </source>
</evidence>
<dbReference type="GO" id="GO:0000162">
    <property type="term" value="P:L-tryptophan biosynthetic process"/>
    <property type="evidence" value="ECO:0007669"/>
    <property type="project" value="UniProtKB-UniPathway"/>
</dbReference>
<dbReference type="PANTHER" id="PTHR22854">
    <property type="entry name" value="TRYPTOPHAN BIOSYNTHESIS PROTEIN"/>
    <property type="match status" value="1"/>
</dbReference>
<evidence type="ECO:0000256" key="1">
    <source>
        <dbReference type="ARBA" id="ARBA00001164"/>
    </source>
</evidence>
<dbReference type="CDD" id="cd00331">
    <property type="entry name" value="IGPS"/>
    <property type="match status" value="1"/>
</dbReference>
<dbReference type="InterPro" id="IPR011060">
    <property type="entry name" value="RibuloseP-bd_barrel"/>
</dbReference>
<evidence type="ECO:0000256" key="5">
    <source>
        <dbReference type="ARBA" id="ARBA00022605"/>
    </source>
</evidence>
<dbReference type="Pfam" id="PF00697">
    <property type="entry name" value="PRAI"/>
    <property type="match status" value="1"/>
</dbReference>
<feature type="domain" description="N-(5'phosphoribosyl) anthranilate isomerase (PRAI)" evidence="13">
    <location>
        <begin position="449"/>
        <end position="623"/>
    </location>
</feature>
<evidence type="ECO:0000256" key="2">
    <source>
        <dbReference type="ARBA" id="ARBA00001633"/>
    </source>
</evidence>
<keyword evidence="11" id="KW-0511">Multifunctional enzyme</keyword>
<organism evidence="14 15">
    <name type="scientific">Nannochloropsis salina CCMP1776</name>
    <dbReference type="NCBI Taxonomy" id="1027361"/>
    <lineage>
        <taxon>Eukaryota</taxon>
        <taxon>Sar</taxon>
        <taxon>Stramenopiles</taxon>
        <taxon>Ochrophyta</taxon>
        <taxon>Eustigmatophyceae</taxon>
        <taxon>Eustigmatales</taxon>
        <taxon>Monodopsidaceae</taxon>
        <taxon>Microchloropsis</taxon>
        <taxon>Microchloropsis salina</taxon>
    </lineage>
</organism>
<evidence type="ECO:0000259" key="12">
    <source>
        <dbReference type="Pfam" id="PF00218"/>
    </source>
</evidence>
<reference evidence="14 15" key="1">
    <citation type="submission" date="2019-01" db="EMBL/GenBank/DDBJ databases">
        <title>Nuclear Genome Assembly of the Microalgal Biofuel strain Nannochloropsis salina CCMP1776.</title>
        <authorList>
            <person name="Hovde B."/>
        </authorList>
    </citation>
    <scope>NUCLEOTIDE SEQUENCE [LARGE SCALE GENOMIC DNA]</scope>
    <source>
        <strain evidence="14 15">CCMP1776</strain>
    </source>
</reference>
<keyword evidence="5" id="KW-0028">Amino-acid biosynthesis</keyword>
<dbReference type="InterPro" id="IPR013785">
    <property type="entry name" value="Aldolase_TIM"/>
</dbReference>
<evidence type="ECO:0000259" key="13">
    <source>
        <dbReference type="Pfam" id="PF00697"/>
    </source>
</evidence>
<dbReference type="Proteomes" id="UP000355283">
    <property type="component" value="Unassembled WGS sequence"/>
</dbReference>
<dbReference type="HAMAP" id="MF_00135">
    <property type="entry name" value="PRAI"/>
    <property type="match status" value="1"/>
</dbReference>
<dbReference type="SUPFAM" id="SSF51366">
    <property type="entry name" value="Ribulose-phoshate binding barrel"/>
    <property type="match status" value="2"/>
</dbReference>
<accession>A0A4D9D4Y0</accession>
<dbReference type="InterPro" id="IPR013798">
    <property type="entry name" value="Indole-3-glycerol_P_synth_dom"/>
</dbReference>
<evidence type="ECO:0000256" key="8">
    <source>
        <dbReference type="ARBA" id="ARBA00023141"/>
    </source>
</evidence>
<comment type="pathway">
    <text evidence="3">Amino-acid biosynthesis; L-tryptophan biosynthesis; L-tryptophan from chorismate: step 3/5.</text>
</comment>
<evidence type="ECO:0000256" key="4">
    <source>
        <dbReference type="ARBA" id="ARBA00004696"/>
    </source>
</evidence>
<keyword evidence="7" id="KW-0822">Tryptophan biosynthesis</keyword>
<name>A0A4D9D4Y0_9STRA</name>
<dbReference type="GO" id="GO:0004425">
    <property type="term" value="F:indole-3-glycerol-phosphate synthase activity"/>
    <property type="evidence" value="ECO:0007669"/>
    <property type="project" value="UniProtKB-EC"/>
</dbReference>
<protein>
    <submittedName>
        <fullName evidence="14">Uncharacterized protein</fullName>
    </submittedName>
</protein>
<evidence type="ECO:0000256" key="9">
    <source>
        <dbReference type="ARBA" id="ARBA00023235"/>
    </source>
</evidence>
<keyword evidence="15" id="KW-1185">Reference proteome</keyword>
<keyword evidence="6" id="KW-0210">Decarboxylase</keyword>
<dbReference type="PANTHER" id="PTHR22854:SF2">
    <property type="entry name" value="INDOLE-3-GLYCEROL-PHOSPHATE SYNTHASE"/>
    <property type="match status" value="1"/>
</dbReference>